<name>A0ABW6GUH8_9ACTN</name>
<accession>A0ABW6GUH8</accession>
<evidence type="ECO:0000313" key="3">
    <source>
        <dbReference type="Proteomes" id="UP001599542"/>
    </source>
</evidence>
<gene>
    <name evidence="2" type="ORF">ACFW6T_30130</name>
</gene>
<protein>
    <submittedName>
        <fullName evidence="2">Uncharacterized protein</fullName>
    </submittedName>
</protein>
<comment type="caution">
    <text evidence="2">The sequence shown here is derived from an EMBL/GenBank/DDBJ whole genome shotgun (WGS) entry which is preliminary data.</text>
</comment>
<dbReference type="EMBL" id="JBHYPX010000081">
    <property type="protein sequence ID" value="MFE1356244.1"/>
    <property type="molecule type" value="Genomic_DNA"/>
</dbReference>
<proteinExistence type="predicted"/>
<evidence type="ECO:0000313" key="2">
    <source>
        <dbReference type="EMBL" id="MFE1356244.1"/>
    </source>
</evidence>
<evidence type="ECO:0000256" key="1">
    <source>
        <dbReference type="SAM" id="MobiDB-lite"/>
    </source>
</evidence>
<feature type="region of interest" description="Disordered" evidence="1">
    <location>
        <begin position="330"/>
        <end position="350"/>
    </location>
</feature>
<dbReference type="Proteomes" id="UP001599542">
    <property type="component" value="Unassembled WGS sequence"/>
</dbReference>
<dbReference type="RefSeq" id="WP_380328052.1">
    <property type="nucleotide sequence ID" value="NZ_JBHYPW010000044.1"/>
</dbReference>
<reference evidence="2 3" key="1">
    <citation type="submission" date="2024-09" db="EMBL/GenBank/DDBJ databases">
        <title>The Natural Products Discovery Center: Release of the First 8490 Sequenced Strains for Exploring Actinobacteria Biosynthetic Diversity.</title>
        <authorList>
            <person name="Kalkreuter E."/>
            <person name="Kautsar S.A."/>
            <person name="Yang D."/>
            <person name="Bader C.D."/>
            <person name="Teijaro C.N."/>
            <person name="Fluegel L."/>
            <person name="Davis C.M."/>
            <person name="Simpson J.R."/>
            <person name="Lauterbach L."/>
            <person name="Steele A.D."/>
            <person name="Gui C."/>
            <person name="Meng S."/>
            <person name="Li G."/>
            <person name="Viehrig K."/>
            <person name="Ye F."/>
            <person name="Su P."/>
            <person name="Kiefer A.F."/>
            <person name="Nichols A."/>
            <person name="Cepeda A.J."/>
            <person name="Yan W."/>
            <person name="Fan B."/>
            <person name="Jiang Y."/>
            <person name="Adhikari A."/>
            <person name="Zheng C.-J."/>
            <person name="Schuster L."/>
            <person name="Cowan T.M."/>
            <person name="Smanski M.J."/>
            <person name="Chevrette M.G."/>
            <person name="De Carvalho L.P.S."/>
            <person name="Shen B."/>
        </authorList>
    </citation>
    <scope>NUCLEOTIDE SEQUENCE [LARGE SCALE GENOMIC DNA]</scope>
    <source>
        <strain evidence="2 3">NPDC058753</strain>
    </source>
</reference>
<organism evidence="2 3">
    <name type="scientific">Kitasatospora phosalacinea</name>
    <dbReference type="NCBI Taxonomy" id="2065"/>
    <lineage>
        <taxon>Bacteria</taxon>
        <taxon>Bacillati</taxon>
        <taxon>Actinomycetota</taxon>
        <taxon>Actinomycetes</taxon>
        <taxon>Kitasatosporales</taxon>
        <taxon>Streptomycetaceae</taxon>
        <taxon>Kitasatospora</taxon>
    </lineage>
</organism>
<keyword evidence="3" id="KW-1185">Reference proteome</keyword>
<sequence>MAFNAAYFGYGLDGQGYGTSPLDPDAFPVIAHDECAPALPVGAMVRIATGSQPLYAEIVYKEGRHAATDELGEVPGWVSGAPAGAAADGTVPGPDDSPVRNELLVPDVHAFGDALSLTDAQLRRLRLQQRWVDRYGHVHVRARYASPAAAGQDALSAYAHYLLREARSLLLSPAVPVSILDLAGTADDTLLHGALVQILRTIESVLNSCEELRCWGPYAATRQSLAATWQDDGPLGHGDMSRLAASLQLAGRSTGHRRHGTPAATTRYTAIGPWLTTLTGASSLLTGVGYAAAVCRANLAVTDVVRGESEEGLFDNGTLVRLDDMSEGGGVWRSRRPGAEETAGDPLVPSGLGWRAVARPPVPPVPGPAGADPVVTPDRPAVDAPLGAVGPAVPDLLQVSDSEIACRIPLRLTHLVNGSLLLHPLIAAGLRRLLRPGGTPVRLELDHEGGEIDEQQRVQDVVADLAGAPARLTGIDWPLTFFPGIELRLQWPRGGQVLRATTRLLESPVLVDGIEIRHRYSQKVLTRDGAPGSSRSDDSPTGLDERGLVMRAVRRCGLLTVDGHALLDRAALPGAVYGQSPAPRQAEALERAVDELVAAGRLRPATGSRAADGRPRFPADAGEQPIPLIGYSPAVSPVPRPATVRPSFRHVGAPEPQTYQVHGFLRRLSPGAVPGEAQRAAYRQHCRRLGKADGWELPTGYTFVTEHSRTR</sequence>